<dbReference type="Gene3D" id="3.40.250.10">
    <property type="entry name" value="Rhodanese-like domain"/>
    <property type="match status" value="1"/>
</dbReference>
<dbReference type="InterPro" id="IPR001307">
    <property type="entry name" value="Thiosulphate_STrfase_CS"/>
</dbReference>
<dbReference type="SUPFAM" id="SSF52821">
    <property type="entry name" value="Rhodanese/Cell cycle control phosphatase"/>
    <property type="match status" value="1"/>
</dbReference>
<dbReference type="GO" id="GO:0005634">
    <property type="term" value="C:nucleus"/>
    <property type="evidence" value="ECO:0007669"/>
    <property type="project" value="TreeGrafter"/>
</dbReference>
<dbReference type="InterPro" id="IPR001763">
    <property type="entry name" value="Rhodanese-like_dom"/>
</dbReference>
<keyword evidence="3" id="KW-1185">Reference proteome</keyword>
<dbReference type="STRING" id="765915.A0A1Y2I2H8"/>
<reference evidence="2 3" key="1">
    <citation type="submission" date="2016-07" db="EMBL/GenBank/DDBJ databases">
        <title>Pervasive Adenine N6-methylation of Active Genes in Fungi.</title>
        <authorList>
            <consortium name="DOE Joint Genome Institute"/>
            <person name="Mondo S.J."/>
            <person name="Dannebaum R.O."/>
            <person name="Kuo R.C."/>
            <person name="Labutti K."/>
            <person name="Haridas S."/>
            <person name="Kuo A."/>
            <person name="Salamov A."/>
            <person name="Ahrendt S.R."/>
            <person name="Lipzen A."/>
            <person name="Sullivan W."/>
            <person name="Andreopoulos W.B."/>
            <person name="Clum A."/>
            <person name="Lindquist E."/>
            <person name="Daum C."/>
            <person name="Ramamoorthy G.K."/>
            <person name="Gryganskyi A."/>
            <person name="Culley D."/>
            <person name="Magnuson J.K."/>
            <person name="James T.Y."/>
            <person name="O'Malley M.A."/>
            <person name="Stajich J.E."/>
            <person name="Spatafora J.W."/>
            <person name="Visel A."/>
            <person name="Grigoriev I.V."/>
        </authorList>
    </citation>
    <scope>NUCLEOTIDE SEQUENCE [LARGE SCALE GENOMIC DNA]</scope>
    <source>
        <strain evidence="2 3">PL171</strain>
    </source>
</reference>
<accession>A0A1Y2I2H8</accession>
<evidence type="ECO:0000313" key="3">
    <source>
        <dbReference type="Proteomes" id="UP000193411"/>
    </source>
</evidence>
<evidence type="ECO:0000259" key="1">
    <source>
        <dbReference type="PROSITE" id="PS50206"/>
    </source>
</evidence>
<dbReference type="PROSITE" id="PS50206">
    <property type="entry name" value="RHODANESE_3"/>
    <property type="match status" value="1"/>
</dbReference>
<dbReference type="GO" id="GO:0005737">
    <property type="term" value="C:cytoplasm"/>
    <property type="evidence" value="ECO:0007669"/>
    <property type="project" value="TreeGrafter"/>
</dbReference>
<dbReference type="GO" id="GO:0004725">
    <property type="term" value="F:protein tyrosine phosphatase activity"/>
    <property type="evidence" value="ECO:0007669"/>
    <property type="project" value="TreeGrafter"/>
</dbReference>
<proteinExistence type="predicted"/>
<dbReference type="PANTHER" id="PTHR10828">
    <property type="entry name" value="M-PHASE INDUCER PHOSPHATASE DUAL SPECIFICITY PHOSPHATASE CDC25"/>
    <property type="match status" value="1"/>
</dbReference>
<organism evidence="2 3">
    <name type="scientific">Catenaria anguillulae PL171</name>
    <dbReference type="NCBI Taxonomy" id="765915"/>
    <lineage>
        <taxon>Eukaryota</taxon>
        <taxon>Fungi</taxon>
        <taxon>Fungi incertae sedis</taxon>
        <taxon>Blastocladiomycota</taxon>
        <taxon>Blastocladiomycetes</taxon>
        <taxon>Blastocladiales</taxon>
        <taxon>Catenariaceae</taxon>
        <taxon>Catenaria</taxon>
    </lineage>
</organism>
<gene>
    <name evidence="2" type="ORF">BCR44DRAFT_65383</name>
</gene>
<dbReference type="AlphaFoldDB" id="A0A1Y2I2H8"/>
<sequence length="137" mass="15351">MSGVKSMRAPELAAMIRDRSLTPGKDYVVVDVRDDDYIGGHIPGAVNLPSHTLGDPNVIEAKAREFASVPKLIFHCALSQQRGPKAAMRFASIMGPDRTSEIYVLIGGFSQWQQQYRNEPDLLEGYDAKVWSDEWWN</sequence>
<evidence type="ECO:0000313" key="2">
    <source>
        <dbReference type="EMBL" id="ORZ40424.1"/>
    </source>
</evidence>
<dbReference type="Proteomes" id="UP000193411">
    <property type="component" value="Unassembled WGS sequence"/>
</dbReference>
<protein>
    <submittedName>
        <fullName evidence="2">Rhodanese-like domain-containing protein</fullName>
    </submittedName>
</protein>
<name>A0A1Y2I2H8_9FUNG</name>
<dbReference type="InterPro" id="IPR036873">
    <property type="entry name" value="Rhodanese-like_dom_sf"/>
</dbReference>
<dbReference type="EMBL" id="MCFL01000003">
    <property type="protein sequence ID" value="ORZ40424.1"/>
    <property type="molecule type" value="Genomic_DNA"/>
</dbReference>
<feature type="domain" description="Rhodanese" evidence="1">
    <location>
        <begin position="23"/>
        <end position="121"/>
    </location>
</feature>
<dbReference type="GO" id="GO:0004792">
    <property type="term" value="F:thiosulfate-cyanide sulfurtransferase activity"/>
    <property type="evidence" value="ECO:0007669"/>
    <property type="project" value="InterPro"/>
</dbReference>
<dbReference type="PROSITE" id="PS00380">
    <property type="entry name" value="RHODANESE_1"/>
    <property type="match status" value="1"/>
</dbReference>
<dbReference type="Pfam" id="PF00581">
    <property type="entry name" value="Rhodanese"/>
    <property type="match status" value="1"/>
</dbReference>
<dbReference type="SMART" id="SM00450">
    <property type="entry name" value="RHOD"/>
    <property type="match status" value="1"/>
</dbReference>
<comment type="caution">
    <text evidence="2">The sequence shown here is derived from an EMBL/GenBank/DDBJ whole genome shotgun (WGS) entry which is preliminary data.</text>
</comment>
<dbReference type="PANTHER" id="PTHR10828:SF38">
    <property type="entry name" value="ARSENICAL-RESISTANCE PROTEIN 2-RELATED"/>
    <property type="match status" value="1"/>
</dbReference>
<dbReference type="OrthoDB" id="102559at2759"/>